<dbReference type="Proteomes" id="UP001447188">
    <property type="component" value="Unassembled WGS sequence"/>
</dbReference>
<keyword evidence="6 8" id="KW-0472">Membrane</keyword>
<feature type="transmembrane region" description="Helical" evidence="8">
    <location>
        <begin position="437"/>
        <end position="462"/>
    </location>
</feature>
<gene>
    <name evidence="10" type="ORF">Q9L58_009281</name>
</gene>
<feature type="transmembrane region" description="Helical" evidence="8">
    <location>
        <begin position="184"/>
        <end position="202"/>
    </location>
</feature>
<evidence type="ECO:0000256" key="5">
    <source>
        <dbReference type="ARBA" id="ARBA00022989"/>
    </source>
</evidence>
<dbReference type="InterPro" id="IPR005829">
    <property type="entry name" value="Sugar_transporter_CS"/>
</dbReference>
<evidence type="ECO:0000256" key="3">
    <source>
        <dbReference type="ARBA" id="ARBA00022448"/>
    </source>
</evidence>
<comment type="similarity">
    <text evidence="2 7">Belongs to the major facilitator superfamily. Sugar transporter (TC 2.A.1.1) family.</text>
</comment>
<keyword evidence="3 7" id="KW-0813">Transport</keyword>
<reference evidence="10 11" key="1">
    <citation type="submission" date="2024-02" db="EMBL/GenBank/DDBJ databases">
        <title>Discinaceae phylogenomics.</title>
        <authorList>
            <person name="Dirks A.C."/>
            <person name="James T.Y."/>
        </authorList>
    </citation>
    <scope>NUCLEOTIDE SEQUENCE [LARGE SCALE GENOMIC DNA]</scope>
    <source>
        <strain evidence="10 11">ACD0624</strain>
    </source>
</reference>
<feature type="transmembrane region" description="Helical" evidence="8">
    <location>
        <begin position="127"/>
        <end position="147"/>
    </location>
</feature>
<keyword evidence="11" id="KW-1185">Reference proteome</keyword>
<feature type="transmembrane region" description="Helical" evidence="8">
    <location>
        <begin position="154"/>
        <end position="172"/>
    </location>
</feature>
<evidence type="ECO:0000259" key="9">
    <source>
        <dbReference type="PROSITE" id="PS50850"/>
    </source>
</evidence>
<dbReference type="NCBIfam" id="TIGR00879">
    <property type="entry name" value="SP"/>
    <property type="match status" value="1"/>
</dbReference>
<protein>
    <recommendedName>
        <fullName evidence="9">Major facilitator superfamily (MFS) profile domain-containing protein</fullName>
    </recommendedName>
</protein>
<dbReference type="InterPro" id="IPR003663">
    <property type="entry name" value="Sugar/inositol_transpt"/>
</dbReference>
<feature type="transmembrane region" description="Helical" evidence="8">
    <location>
        <begin position="474"/>
        <end position="492"/>
    </location>
</feature>
<evidence type="ECO:0000256" key="7">
    <source>
        <dbReference type="RuleBase" id="RU003346"/>
    </source>
</evidence>
<evidence type="ECO:0000313" key="10">
    <source>
        <dbReference type="EMBL" id="KAL0631843.1"/>
    </source>
</evidence>
<feature type="transmembrane region" description="Helical" evidence="8">
    <location>
        <begin position="80"/>
        <end position="98"/>
    </location>
</feature>
<dbReference type="Gene3D" id="1.20.1250.20">
    <property type="entry name" value="MFS general substrate transporter like domains"/>
    <property type="match status" value="1"/>
</dbReference>
<organism evidence="10 11">
    <name type="scientific">Discina gigas</name>
    <dbReference type="NCBI Taxonomy" id="1032678"/>
    <lineage>
        <taxon>Eukaryota</taxon>
        <taxon>Fungi</taxon>
        <taxon>Dikarya</taxon>
        <taxon>Ascomycota</taxon>
        <taxon>Pezizomycotina</taxon>
        <taxon>Pezizomycetes</taxon>
        <taxon>Pezizales</taxon>
        <taxon>Discinaceae</taxon>
        <taxon>Discina</taxon>
    </lineage>
</organism>
<dbReference type="EMBL" id="JBBBZM010000205">
    <property type="protein sequence ID" value="KAL0631843.1"/>
    <property type="molecule type" value="Genomic_DNA"/>
</dbReference>
<keyword evidence="5 8" id="KW-1133">Transmembrane helix</keyword>
<feature type="transmembrane region" description="Helical" evidence="8">
    <location>
        <begin position="373"/>
        <end position="394"/>
    </location>
</feature>
<evidence type="ECO:0000256" key="1">
    <source>
        <dbReference type="ARBA" id="ARBA00004141"/>
    </source>
</evidence>
<name>A0ABR3G7A7_9PEZI</name>
<evidence type="ECO:0000313" key="11">
    <source>
        <dbReference type="Proteomes" id="UP001447188"/>
    </source>
</evidence>
<dbReference type="Pfam" id="PF00083">
    <property type="entry name" value="Sugar_tr"/>
    <property type="match status" value="1"/>
</dbReference>
<feature type="transmembrane region" description="Helical" evidence="8">
    <location>
        <begin position="248"/>
        <end position="265"/>
    </location>
</feature>
<dbReference type="InterPro" id="IPR050360">
    <property type="entry name" value="MFS_Sugar_Transporters"/>
</dbReference>
<evidence type="ECO:0000256" key="6">
    <source>
        <dbReference type="ARBA" id="ARBA00023136"/>
    </source>
</evidence>
<evidence type="ECO:0000256" key="2">
    <source>
        <dbReference type="ARBA" id="ARBA00010992"/>
    </source>
</evidence>
<feature type="transmembrane region" description="Helical" evidence="8">
    <location>
        <begin position="401"/>
        <end position="425"/>
    </location>
</feature>
<evidence type="ECO:0000256" key="4">
    <source>
        <dbReference type="ARBA" id="ARBA00022692"/>
    </source>
</evidence>
<dbReference type="InterPro" id="IPR005828">
    <property type="entry name" value="MFS_sugar_transport-like"/>
</dbReference>
<feature type="domain" description="Major facilitator superfamily (MFS) profile" evidence="9">
    <location>
        <begin position="85"/>
        <end position="526"/>
    </location>
</feature>
<dbReference type="InterPro" id="IPR020846">
    <property type="entry name" value="MFS_dom"/>
</dbReference>
<accession>A0ABR3G7A7</accession>
<sequence>MQSSTARGYQDMDVGSGVVSPQAKEMEGYLEGAYHRDNHNSFSSDSPTQVEQQHITTVAHVGFSDALIAQKPSPWTKTMFKLYFFLFVAFLNSCINGYDGSLMGGLNAMSYYQQYFNMTPTGSKTGLVFAIYTIGNITGSFFCGPFTDWWGRRWGMFIGGAIIIAGTCVQAPATSREMFMGGRFILGFGVATCATAGPSYVAEMAHPAWRGTLTGLYNTFWFVGGIPATWTLYGTQNIHSDLSWRLPVWFQAVASGLVMCGCLFCPETPRWLVSNDRHEEAIRVLAKYHGEGNRNSPIVLLTYREMIEEIATEGSDKRWWDYTDLFNTKPAWWRMSCVIGMAFFSQWSGNGAVSYFMPVLLDSIGVRDQQTQLLYNAILNVLSFIMATAGARYVDRLGRRNVLLIGTSLFVLWWTIITTLTALYGDKSNQNLYGSRAAIAFIYIFGITYSFAYTPLQALYPVECLSYETRAKGMGVYNLFVNVAAFFNTYAIPTVWEKITWRFYFLYIAWDVFEVIYIYFFFVETKGRTLEEINEIFDAPYPKQKSIQKHIVVITDRGILDKGLEENMY</sequence>
<dbReference type="PANTHER" id="PTHR48022:SF79">
    <property type="entry name" value="LACTOSE PERMEASE, PUTATIVE (AFU_ORTHOLOGUE AFUA_6G01860)-RELATED"/>
    <property type="match status" value="1"/>
</dbReference>
<dbReference type="PANTHER" id="PTHR48022">
    <property type="entry name" value="PLASTIDIC GLUCOSE TRANSPORTER 4"/>
    <property type="match status" value="1"/>
</dbReference>
<dbReference type="InterPro" id="IPR036259">
    <property type="entry name" value="MFS_trans_sf"/>
</dbReference>
<dbReference type="PROSITE" id="PS50850">
    <property type="entry name" value="MFS"/>
    <property type="match status" value="1"/>
</dbReference>
<keyword evidence="4 8" id="KW-0812">Transmembrane</keyword>
<dbReference type="PROSITE" id="PS00216">
    <property type="entry name" value="SUGAR_TRANSPORT_1"/>
    <property type="match status" value="1"/>
</dbReference>
<feature type="transmembrane region" description="Helical" evidence="8">
    <location>
        <begin position="214"/>
        <end position="233"/>
    </location>
</feature>
<feature type="transmembrane region" description="Helical" evidence="8">
    <location>
        <begin position="338"/>
        <end position="361"/>
    </location>
</feature>
<proteinExistence type="inferred from homology"/>
<evidence type="ECO:0000256" key="8">
    <source>
        <dbReference type="SAM" id="Phobius"/>
    </source>
</evidence>
<comment type="subcellular location">
    <subcellularLocation>
        <location evidence="1">Membrane</location>
        <topology evidence="1">Multi-pass membrane protein</topology>
    </subcellularLocation>
</comment>
<comment type="caution">
    <text evidence="10">The sequence shown here is derived from an EMBL/GenBank/DDBJ whole genome shotgun (WGS) entry which is preliminary data.</text>
</comment>
<dbReference type="SUPFAM" id="SSF103473">
    <property type="entry name" value="MFS general substrate transporter"/>
    <property type="match status" value="1"/>
</dbReference>
<feature type="transmembrane region" description="Helical" evidence="8">
    <location>
        <begin position="504"/>
        <end position="523"/>
    </location>
</feature>